<dbReference type="AlphaFoldDB" id="W9QWJ5"/>
<organism evidence="6 7">
    <name type="scientific">Morus notabilis</name>
    <dbReference type="NCBI Taxonomy" id="981085"/>
    <lineage>
        <taxon>Eukaryota</taxon>
        <taxon>Viridiplantae</taxon>
        <taxon>Streptophyta</taxon>
        <taxon>Embryophyta</taxon>
        <taxon>Tracheophyta</taxon>
        <taxon>Spermatophyta</taxon>
        <taxon>Magnoliopsida</taxon>
        <taxon>eudicotyledons</taxon>
        <taxon>Gunneridae</taxon>
        <taxon>Pentapetalae</taxon>
        <taxon>rosids</taxon>
        <taxon>fabids</taxon>
        <taxon>Rosales</taxon>
        <taxon>Moraceae</taxon>
        <taxon>Moreae</taxon>
        <taxon>Morus</taxon>
    </lineage>
</organism>
<dbReference type="InterPro" id="IPR045028">
    <property type="entry name" value="DinG/Rad3-like"/>
</dbReference>
<dbReference type="EMBL" id="KE344284">
    <property type="protein sequence ID" value="EXB56323.1"/>
    <property type="molecule type" value="Genomic_DNA"/>
</dbReference>
<accession>W9QWJ5</accession>
<evidence type="ECO:0000313" key="6">
    <source>
        <dbReference type="EMBL" id="EXB56323.1"/>
    </source>
</evidence>
<gene>
    <name evidence="6" type="ORF">L484_024865</name>
</gene>
<evidence type="ECO:0000313" key="7">
    <source>
        <dbReference type="Proteomes" id="UP000030645"/>
    </source>
</evidence>
<keyword evidence="1" id="KW-0547">Nucleotide-binding</keyword>
<evidence type="ECO:0000259" key="5">
    <source>
        <dbReference type="PROSITE" id="PS51193"/>
    </source>
</evidence>
<protein>
    <submittedName>
        <fullName evidence="6">Regulator of telomere elongation helicase 1-like protein</fullName>
    </submittedName>
</protein>
<keyword evidence="3" id="KW-0067">ATP-binding</keyword>
<feature type="compositionally biased region" description="Basic and acidic residues" evidence="4">
    <location>
        <begin position="97"/>
        <end position="107"/>
    </location>
</feature>
<dbReference type="GO" id="GO:0003677">
    <property type="term" value="F:DNA binding"/>
    <property type="evidence" value="ECO:0007669"/>
    <property type="project" value="InterPro"/>
</dbReference>
<keyword evidence="6" id="KW-0347">Helicase</keyword>
<dbReference type="InterPro" id="IPR010614">
    <property type="entry name" value="RAD3-like_helicase_DEAD"/>
</dbReference>
<dbReference type="Pfam" id="PF06733">
    <property type="entry name" value="DEAD_2"/>
    <property type="match status" value="1"/>
</dbReference>
<dbReference type="PANTHER" id="PTHR11472:SF47">
    <property type="entry name" value="FANCONI ANEMIA GROUP J PROTEIN"/>
    <property type="match status" value="1"/>
</dbReference>
<feature type="domain" description="Helicase ATP-binding" evidence="5">
    <location>
        <begin position="25"/>
        <end position="369"/>
    </location>
</feature>
<dbReference type="InterPro" id="IPR014013">
    <property type="entry name" value="Helic_SF1/SF2_ATP-bd_DinG/Rad3"/>
</dbReference>
<dbReference type="GO" id="GO:0005524">
    <property type="term" value="F:ATP binding"/>
    <property type="evidence" value="ECO:0007669"/>
    <property type="project" value="UniProtKB-KW"/>
</dbReference>
<evidence type="ECO:0000256" key="4">
    <source>
        <dbReference type="SAM" id="MobiDB-lite"/>
    </source>
</evidence>
<dbReference type="GO" id="GO:1990918">
    <property type="term" value="P:double-strand break repair involved in meiotic recombination"/>
    <property type="evidence" value="ECO:0007669"/>
    <property type="project" value="TreeGrafter"/>
</dbReference>
<dbReference type="GO" id="GO:0016818">
    <property type="term" value="F:hydrolase activity, acting on acid anhydrides, in phosphorus-containing anhydrides"/>
    <property type="evidence" value="ECO:0007669"/>
    <property type="project" value="InterPro"/>
</dbReference>
<reference evidence="7" key="1">
    <citation type="submission" date="2013-01" db="EMBL/GenBank/DDBJ databases">
        <title>Draft Genome Sequence of a Mulberry Tree, Morus notabilis C.K. Schneid.</title>
        <authorList>
            <person name="He N."/>
            <person name="Zhao S."/>
        </authorList>
    </citation>
    <scope>NUCLEOTIDE SEQUENCE</scope>
</reference>
<dbReference type="GO" id="GO:0006289">
    <property type="term" value="P:nucleotide-excision repair"/>
    <property type="evidence" value="ECO:0007669"/>
    <property type="project" value="TreeGrafter"/>
</dbReference>
<evidence type="ECO:0000256" key="1">
    <source>
        <dbReference type="ARBA" id="ARBA00022741"/>
    </source>
</evidence>
<dbReference type="Proteomes" id="UP000030645">
    <property type="component" value="Unassembled WGS sequence"/>
</dbReference>
<evidence type="ECO:0000256" key="2">
    <source>
        <dbReference type="ARBA" id="ARBA00022801"/>
    </source>
</evidence>
<dbReference type="STRING" id="981085.W9QWJ5"/>
<evidence type="ECO:0000256" key="3">
    <source>
        <dbReference type="ARBA" id="ARBA00022840"/>
    </source>
</evidence>
<dbReference type="SUPFAM" id="SSF52540">
    <property type="entry name" value="P-loop containing nucleoside triphosphate hydrolases"/>
    <property type="match status" value="1"/>
</dbReference>
<name>W9QWJ5_9ROSA</name>
<dbReference type="PROSITE" id="PS51193">
    <property type="entry name" value="HELICASE_ATP_BIND_2"/>
    <property type="match status" value="1"/>
</dbReference>
<dbReference type="GO" id="GO:0005634">
    <property type="term" value="C:nucleus"/>
    <property type="evidence" value="ECO:0007669"/>
    <property type="project" value="TreeGrafter"/>
</dbReference>
<dbReference type="GO" id="GO:0003678">
    <property type="term" value="F:DNA helicase activity"/>
    <property type="evidence" value="ECO:0007669"/>
    <property type="project" value="InterPro"/>
</dbReference>
<feature type="region of interest" description="Disordered" evidence="4">
    <location>
        <begin position="88"/>
        <end position="117"/>
    </location>
</feature>
<dbReference type="InterPro" id="IPR027417">
    <property type="entry name" value="P-loop_NTPase"/>
</dbReference>
<dbReference type="SMART" id="SM00488">
    <property type="entry name" value="DEXDc2"/>
    <property type="match status" value="1"/>
</dbReference>
<dbReference type="eggNOG" id="KOG1132">
    <property type="taxonomic scope" value="Eukaryota"/>
</dbReference>
<dbReference type="Gene3D" id="3.40.50.300">
    <property type="entry name" value="P-loop containing nucleotide triphosphate hydrolases"/>
    <property type="match status" value="1"/>
</dbReference>
<dbReference type="InterPro" id="IPR006554">
    <property type="entry name" value="Helicase-like_DEXD_c2"/>
</dbReference>
<proteinExistence type="predicted"/>
<keyword evidence="7" id="KW-1185">Reference proteome</keyword>
<keyword evidence="2" id="KW-0378">Hydrolase</keyword>
<dbReference type="PANTHER" id="PTHR11472">
    <property type="entry name" value="DNA REPAIR DEAD HELICASE RAD3/XP-D SUBFAMILY MEMBER"/>
    <property type="match status" value="1"/>
</dbReference>
<sequence length="419" mass="46503">MSSSSATPSTANPNPKMSKNAYHIGGIQVEFPYRPYGTQLAFMGRVIATLDRAKRDGHCHALLESPTGTGKTLSLLCSTIAWQQHCGSKAAQSQSKPDPKAMTDPLDHGGGFVPEDEPSGMLAPEGPGSAQTMLNNKTKKAKATPTIYYATRTHSQISQVIREYRKTGYRVAMSVLASRKHYCTNASIRGKDTIDEECKRLLRDKNGGCLEYRNVDKVKCHPSLYKGGCHEAFDIEDLVKIGQAVKGCSYYAARSMADSAQLVFCPYNYIINPVIRGAMKVKINRAIIIFDEAHNIEDIARDAGSVDIEEETLHIALLLKELKAELETLCEENVTVYQPLYEMTQDLLSWIDHRKKTLEKCDFQEYVSCLSLSLLVLGIRMSSEARTGASSGLRWTCSYHLKRHSHTLSSIGATLTYYE</sequence>